<comment type="caution">
    <text evidence="1">The sequence shown here is derived from an EMBL/GenBank/DDBJ whole genome shotgun (WGS) entry which is preliminary data.</text>
</comment>
<sequence>MGRKLFGDISPLTYALAVKRQIAQRTLRDFIRLLTLASTRGQQDLPVVVYKHNSLIRRKLGNVDAALQENKAVSLGLAAPHVDGILIKPGETFSFWHLVGHCSEKKGYKTGMTVSSNGPSSGIGGGLCQFTNLLHWMVLHSPLDIVEHHHHGGIDLFPDFNRQIPFGTGTSIVYNYLDYRVYNPTETTFQVRVSVTEEYRRGELRASEPLGVKVHVKETDSHFQEVGKDVYRRNKVYRSVIDKRTGNEIAKDLIVESNAKVLYDRELINATIHPECEASHS</sequence>
<organism evidence="1 2">
    <name type="scientific">Arthrobacter psychrochitiniphilus</name>
    <dbReference type="NCBI Taxonomy" id="291045"/>
    <lineage>
        <taxon>Bacteria</taxon>
        <taxon>Bacillati</taxon>
        <taxon>Actinomycetota</taxon>
        <taxon>Actinomycetes</taxon>
        <taxon>Micrococcales</taxon>
        <taxon>Micrococcaceae</taxon>
        <taxon>Arthrobacter</taxon>
    </lineage>
</organism>
<evidence type="ECO:0000313" key="2">
    <source>
        <dbReference type="Proteomes" id="UP000246303"/>
    </source>
</evidence>
<proteinExistence type="predicted"/>
<dbReference type="PANTHER" id="PTHR35788:SF1">
    <property type="entry name" value="EXPORTED PROTEIN"/>
    <property type="match status" value="1"/>
</dbReference>
<accession>A0A2V3DQ66</accession>
<gene>
    <name evidence="1" type="ORF">CVS29_11955</name>
</gene>
<evidence type="ECO:0000313" key="1">
    <source>
        <dbReference type="EMBL" id="PXA64907.1"/>
    </source>
</evidence>
<protein>
    <submittedName>
        <fullName evidence="1">Vancomycin resistance protein</fullName>
    </submittedName>
</protein>
<name>A0A2V3DQ66_9MICC</name>
<dbReference type="InterPro" id="IPR007391">
    <property type="entry name" value="Vancomycin_resist_VanW"/>
</dbReference>
<dbReference type="AlphaFoldDB" id="A0A2V3DQ66"/>
<dbReference type="PANTHER" id="PTHR35788">
    <property type="entry name" value="EXPORTED PROTEIN-RELATED"/>
    <property type="match status" value="1"/>
</dbReference>
<reference evidence="1 2" key="1">
    <citation type="submission" date="2018-05" db="EMBL/GenBank/DDBJ databases">
        <title>Genetic diversity of glacier-inhabiting Cryobacterium bacteria in China and description of Cryobacterium mengkeensis sp. nov. and Arthrobacter glacialis sp. nov.</title>
        <authorList>
            <person name="Liu Q."/>
            <person name="Xin Y.-H."/>
        </authorList>
    </citation>
    <scope>NUCLEOTIDE SEQUENCE [LARGE SCALE GENOMIC DNA]</scope>
    <source>
        <strain evidence="1 2">GP3</strain>
    </source>
</reference>
<dbReference type="InterPro" id="IPR052913">
    <property type="entry name" value="Glycopeptide_resist_protein"/>
</dbReference>
<dbReference type="Proteomes" id="UP000246303">
    <property type="component" value="Unassembled WGS sequence"/>
</dbReference>
<keyword evidence="2" id="KW-1185">Reference proteome</keyword>
<dbReference type="Pfam" id="PF04294">
    <property type="entry name" value="VanW"/>
    <property type="match status" value="1"/>
</dbReference>
<dbReference type="EMBL" id="QHLZ01000007">
    <property type="protein sequence ID" value="PXA64907.1"/>
    <property type="molecule type" value="Genomic_DNA"/>
</dbReference>
<dbReference type="OrthoDB" id="9797191at2"/>